<name>A0A225UDW8_9STRA</name>
<protein>
    <submittedName>
        <fullName evidence="2">Uncharacterized protein</fullName>
    </submittedName>
</protein>
<evidence type="ECO:0000256" key="1">
    <source>
        <dbReference type="SAM" id="MobiDB-lite"/>
    </source>
</evidence>
<accession>A0A225UDW8</accession>
<reference evidence="3" key="1">
    <citation type="submission" date="2017-03" db="EMBL/GenBank/DDBJ databases">
        <title>Phytopthora megakarya and P. palmivora, two closely related causual agents of cacao black pod achieved similar genome size and gene model numbers by different mechanisms.</title>
        <authorList>
            <person name="Ali S."/>
            <person name="Shao J."/>
            <person name="Larry D.J."/>
            <person name="Kronmiller B."/>
            <person name="Shen D."/>
            <person name="Strem M.D."/>
            <person name="Melnick R.L."/>
            <person name="Guiltinan M.J."/>
            <person name="Tyler B.M."/>
            <person name="Meinhardt L.W."/>
            <person name="Bailey B.A."/>
        </authorList>
    </citation>
    <scope>NUCLEOTIDE SEQUENCE [LARGE SCALE GENOMIC DNA]</scope>
    <source>
        <strain evidence="3">zdho120</strain>
    </source>
</reference>
<dbReference type="AlphaFoldDB" id="A0A225UDW8"/>
<comment type="caution">
    <text evidence="2">The sequence shown here is derived from an EMBL/GenBank/DDBJ whole genome shotgun (WGS) entry which is preliminary data.</text>
</comment>
<dbReference type="EMBL" id="NBNE01020282">
    <property type="protein sequence ID" value="OWY91427.1"/>
    <property type="molecule type" value="Genomic_DNA"/>
</dbReference>
<gene>
    <name evidence="2" type="ORF">PHMEG_00040001</name>
</gene>
<dbReference type="OrthoDB" id="129545at2759"/>
<keyword evidence="3" id="KW-1185">Reference proteome</keyword>
<proteinExistence type="predicted"/>
<feature type="region of interest" description="Disordered" evidence="1">
    <location>
        <begin position="85"/>
        <end position="131"/>
    </location>
</feature>
<sequence>MPTLKAFTRIVSTGARAQIRTRDFTEFLSVLKDIGRAETQRQSRWVEGLVPPELESLEDVERAARKANTAKHKVVSTDKVLEEASEAVAGESGLDEAGQASVGGSDLEVSRGEGRVSDSSPPGQDVSPEAQLWCRISCKGDLPARVQSW</sequence>
<organism evidence="2 3">
    <name type="scientific">Phytophthora megakarya</name>
    <dbReference type="NCBI Taxonomy" id="4795"/>
    <lineage>
        <taxon>Eukaryota</taxon>
        <taxon>Sar</taxon>
        <taxon>Stramenopiles</taxon>
        <taxon>Oomycota</taxon>
        <taxon>Peronosporomycetes</taxon>
        <taxon>Peronosporales</taxon>
        <taxon>Peronosporaceae</taxon>
        <taxon>Phytophthora</taxon>
    </lineage>
</organism>
<evidence type="ECO:0000313" key="3">
    <source>
        <dbReference type="Proteomes" id="UP000198211"/>
    </source>
</evidence>
<evidence type="ECO:0000313" key="2">
    <source>
        <dbReference type="EMBL" id="OWY91427.1"/>
    </source>
</evidence>
<dbReference type="Proteomes" id="UP000198211">
    <property type="component" value="Unassembled WGS sequence"/>
</dbReference>